<proteinExistence type="predicted"/>
<dbReference type="Proteomes" id="UP000785679">
    <property type="component" value="Unassembled WGS sequence"/>
</dbReference>
<feature type="compositionally biased region" description="Basic and acidic residues" evidence="1">
    <location>
        <begin position="224"/>
        <end position="252"/>
    </location>
</feature>
<name>A0A8J8NY74_HALGN</name>
<evidence type="ECO:0000313" key="2">
    <source>
        <dbReference type="EMBL" id="TNV82515.1"/>
    </source>
</evidence>
<evidence type="ECO:0000256" key="1">
    <source>
        <dbReference type="SAM" id="MobiDB-lite"/>
    </source>
</evidence>
<feature type="region of interest" description="Disordered" evidence="1">
    <location>
        <begin position="222"/>
        <end position="252"/>
    </location>
</feature>
<sequence>MGNSSQKQTKKQSFATQVPEMAQTIKNPLQYFKSDLTSTASSTTPRSATTVEKKSVGEEKKRYTSKELKGIQDYLQAKNPHIRERVAAVEDGRSRLAQQEELFGQTLKVKGVDQPAIERKLECSCKTNTMPIGRNSLCVPDQFPPTNKLSTSPPRKAYILSDLCSGSDSTKDSTLSAQLGDPYLFGSVYKTKGCKESFSDYINQKQEADLSLSPHLKQIMKRVQSQEDGKEQIQCEARTSRNEKHQEDVCGL</sequence>
<feature type="compositionally biased region" description="Basic and acidic residues" evidence="1">
    <location>
        <begin position="51"/>
        <end position="63"/>
    </location>
</feature>
<feature type="compositionally biased region" description="Low complexity" evidence="1">
    <location>
        <begin position="37"/>
        <end position="50"/>
    </location>
</feature>
<evidence type="ECO:0000313" key="3">
    <source>
        <dbReference type="Proteomes" id="UP000785679"/>
    </source>
</evidence>
<keyword evidence="3" id="KW-1185">Reference proteome</keyword>
<accession>A0A8J8NY74</accession>
<feature type="compositionally biased region" description="Polar residues" evidence="1">
    <location>
        <begin position="1"/>
        <end position="16"/>
    </location>
</feature>
<dbReference type="AlphaFoldDB" id="A0A8J8NY74"/>
<feature type="region of interest" description="Disordered" evidence="1">
    <location>
        <begin position="36"/>
        <end position="63"/>
    </location>
</feature>
<gene>
    <name evidence="2" type="ORF">FGO68_gene3071</name>
</gene>
<dbReference type="EMBL" id="RRYP01004864">
    <property type="protein sequence ID" value="TNV82515.1"/>
    <property type="molecule type" value="Genomic_DNA"/>
</dbReference>
<reference evidence="2" key="1">
    <citation type="submission" date="2019-06" db="EMBL/GenBank/DDBJ databases">
        <authorList>
            <person name="Zheng W."/>
        </authorList>
    </citation>
    <scope>NUCLEOTIDE SEQUENCE</scope>
    <source>
        <strain evidence="2">QDHG01</strain>
    </source>
</reference>
<protein>
    <submittedName>
        <fullName evidence="2">Uncharacterized protein</fullName>
    </submittedName>
</protein>
<organism evidence="2 3">
    <name type="scientific">Halteria grandinella</name>
    <dbReference type="NCBI Taxonomy" id="5974"/>
    <lineage>
        <taxon>Eukaryota</taxon>
        <taxon>Sar</taxon>
        <taxon>Alveolata</taxon>
        <taxon>Ciliophora</taxon>
        <taxon>Intramacronucleata</taxon>
        <taxon>Spirotrichea</taxon>
        <taxon>Stichotrichia</taxon>
        <taxon>Sporadotrichida</taxon>
        <taxon>Halteriidae</taxon>
        <taxon>Halteria</taxon>
    </lineage>
</organism>
<feature type="region of interest" description="Disordered" evidence="1">
    <location>
        <begin position="1"/>
        <end position="20"/>
    </location>
</feature>
<comment type="caution">
    <text evidence="2">The sequence shown here is derived from an EMBL/GenBank/DDBJ whole genome shotgun (WGS) entry which is preliminary data.</text>
</comment>